<proteinExistence type="predicted"/>
<dbReference type="Proteomes" id="UP000238877">
    <property type="component" value="Unassembled WGS sequence"/>
</dbReference>
<sequence>MCVESVLLTFLNDQRFRWISSLILLVGFFIGSLQDMNYELSLSVLEGMFPAFLYACVVLGPIYRRRKLYKLIYKRALRNCGSQTKVFFYVFLGLHGKLLGINIVPKSKFKWSFIIFSYIVFIFWLIQSEMPLVIKLLIIVIATYRAVVAINS</sequence>
<dbReference type="EMBL" id="PPDF01000007">
    <property type="protein sequence ID" value="PQL25598.1"/>
    <property type="molecule type" value="Genomic_DNA"/>
</dbReference>
<feature type="transmembrane region" description="Helical" evidence="1">
    <location>
        <begin position="84"/>
        <end position="103"/>
    </location>
</feature>
<feature type="transmembrane region" description="Helical" evidence="1">
    <location>
        <begin position="40"/>
        <end position="63"/>
    </location>
</feature>
<keyword evidence="1" id="KW-0472">Membrane</keyword>
<evidence type="ECO:0000256" key="1">
    <source>
        <dbReference type="SAM" id="Phobius"/>
    </source>
</evidence>
<organism evidence="2 3">
    <name type="scientific">Veillonella tobetsuensis</name>
    <dbReference type="NCBI Taxonomy" id="1110546"/>
    <lineage>
        <taxon>Bacteria</taxon>
        <taxon>Bacillati</taxon>
        <taxon>Bacillota</taxon>
        <taxon>Negativicutes</taxon>
        <taxon>Veillonellales</taxon>
        <taxon>Veillonellaceae</taxon>
        <taxon>Veillonella</taxon>
    </lineage>
</organism>
<gene>
    <name evidence="2" type="ORF">VTHSUH11_02390</name>
</gene>
<reference evidence="2 3" key="1">
    <citation type="submission" date="2018-01" db="EMBL/GenBank/DDBJ databases">
        <title>Draft genome sequences of clinical isolates and type strains of oral Veillonella including Veillonella infantum sp., nov.</title>
        <authorList>
            <person name="Mashima I."/>
            <person name="Liao Y.-C."/>
            <person name="Sabharwal A."/>
            <person name="Haase E.M."/>
            <person name="Nakazawa F."/>
            <person name="Scannapieco F.A."/>
        </authorList>
    </citation>
    <scope>NUCLEOTIDE SEQUENCE [LARGE SCALE GENOMIC DNA]</scope>
    <source>
        <strain evidence="2 3">Y6</strain>
    </source>
</reference>
<comment type="caution">
    <text evidence="2">The sequence shown here is derived from an EMBL/GenBank/DDBJ whole genome shotgun (WGS) entry which is preliminary data.</text>
</comment>
<feature type="transmembrane region" description="Helical" evidence="1">
    <location>
        <begin position="16"/>
        <end position="34"/>
    </location>
</feature>
<keyword evidence="1" id="KW-1133">Transmembrane helix</keyword>
<name>A0A2S7ZQP3_9FIRM</name>
<protein>
    <submittedName>
        <fullName evidence="2">Uncharacterized protein</fullName>
    </submittedName>
</protein>
<dbReference type="AlphaFoldDB" id="A0A2S7ZQP3"/>
<accession>A0A2S7ZQP3</accession>
<evidence type="ECO:0000313" key="2">
    <source>
        <dbReference type="EMBL" id="PQL25598.1"/>
    </source>
</evidence>
<keyword evidence="1" id="KW-0812">Transmembrane</keyword>
<evidence type="ECO:0000313" key="3">
    <source>
        <dbReference type="Proteomes" id="UP000238877"/>
    </source>
</evidence>